<feature type="region of interest" description="Disordered" evidence="4">
    <location>
        <begin position="330"/>
        <end position="350"/>
    </location>
</feature>
<dbReference type="AlphaFoldDB" id="A0A1Y2JJX8"/>
<dbReference type="SMART" id="SM00342">
    <property type="entry name" value="HTH_ARAC"/>
    <property type="match status" value="1"/>
</dbReference>
<sequence>MALLLTKIFMTMAQHPLDHLRIDSMLTDPLADTLSAFTVVGTELVRFESSVPFETRFDADERFTFGVVITGSHNIWLDGETAPVRLTAGDCFLLTGARAGRAFNVEGGREIYCSDYSGGSGGVMRVGTGSMNDVVVAGRLTLDKEGAAWLREALPPVIRLAAEAAAAKPTGSIIELLRSESEADAPGRRLITSRLADVLLVQTIRTHLADNPEATNWLAALTDRQLGRAIQKFHADPAADWTVASLAKAAGMSRSSFAERFRRRVGLSPLDYVTRWRMHKVRRELLATSLPFATVAYRNGYASRTSCSHAFKQVFGYSPSELRAEQKLTLSQADGARPPLSEPSDDSFSL</sequence>
<dbReference type="PROSITE" id="PS01124">
    <property type="entry name" value="HTH_ARAC_FAMILY_2"/>
    <property type="match status" value="1"/>
</dbReference>
<dbReference type="Proteomes" id="UP000193335">
    <property type="component" value="Unassembled WGS sequence"/>
</dbReference>
<dbReference type="Pfam" id="PF12852">
    <property type="entry name" value="Cupin_6"/>
    <property type="match status" value="1"/>
</dbReference>
<dbReference type="PANTHER" id="PTHR46796:SF13">
    <property type="entry name" value="HTH-TYPE TRANSCRIPTIONAL ACTIVATOR RHAS"/>
    <property type="match status" value="1"/>
</dbReference>
<evidence type="ECO:0000256" key="2">
    <source>
        <dbReference type="ARBA" id="ARBA00023125"/>
    </source>
</evidence>
<reference evidence="6 7" key="1">
    <citation type="submission" date="2017-03" db="EMBL/GenBank/DDBJ databases">
        <title>Whole genome sequences of fourteen strains of Bradyrhizobium canariense and one strain of Bradyrhizobium japonicum isolated from Lupinus (Papilionoideae: Genisteae) species in Algeria.</title>
        <authorList>
            <person name="Crovadore J."/>
            <person name="Chekireb D."/>
            <person name="Brachmann A."/>
            <person name="Chablais R."/>
            <person name="Cochard B."/>
            <person name="Lefort F."/>
        </authorList>
    </citation>
    <scope>NUCLEOTIDE SEQUENCE [LARGE SCALE GENOMIC DNA]</scope>
    <source>
        <strain evidence="6 7">UBMA197</strain>
    </source>
</reference>
<dbReference type="InterPro" id="IPR050204">
    <property type="entry name" value="AraC_XylS_family_regulators"/>
</dbReference>
<protein>
    <recommendedName>
        <fullName evidence="5">HTH araC/xylS-type domain-containing protein</fullName>
    </recommendedName>
</protein>
<organism evidence="6 7">
    <name type="scientific">Bradyrhizobium japonicum</name>
    <dbReference type="NCBI Taxonomy" id="375"/>
    <lineage>
        <taxon>Bacteria</taxon>
        <taxon>Pseudomonadati</taxon>
        <taxon>Pseudomonadota</taxon>
        <taxon>Alphaproteobacteria</taxon>
        <taxon>Hyphomicrobiales</taxon>
        <taxon>Nitrobacteraceae</taxon>
        <taxon>Bradyrhizobium</taxon>
    </lineage>
</organism>
<keyword evidence="2" id="KW-0238">DNA-binding</keyword>
<dbReference type="InterPro" id="IPR009057">
    <property type="entry name" value="Homeodomain-like_sf"/>
</dbReference>
<dbReference type="Pfam" id="PF12833">
    <property type="entry name" value="HTH_18"/>
    <property type="match status" value="1"/>
</dbReference>
<accession>A0A1Y2JJX8</accession>
<evidence type="ECO:0000259" key="5">
    <source>
        <dbReference type="PROSITE" id="PS01124"/>
    </source>
</evidence>
<dbReference type="RefSeq" id="WP_085402271.1">
    <property type="nucleotide sequence ID" value="NZ_NAFL01000263.1"/>
</dbReference>
<dbReference type="GO" id="GO:0003700">
    <property type="term" value="F:DNA-binding transcription factor activity"/>
    <property type="evidence" value="ECO:0007669"/>
    <property type="project" value="InterPro"/>
</dbReference>
<evidence type="ECO:0000256" key="1">
    <source>
        <dbReference type="ARBA" id="ARBA00023015"/>
    </source>
</evidence>
<dbReference type="InterPro" id="IPR018060">
    <property type="entry name" value="HTH_AraC"/>
</dbReference>
<evidence type="ECO:0000256" key="4">
    <source>
        <dbReference type="SAM" id="MobiDB-lite"/>
    </source>
</evidence>
<dbReference type="EMBL" id="NAFL01000263">
    <property type="protein sequence ID" value="OSJ30002.1"/>
    <property type="molecule type" value="Genomic_DNA"/>
</dbReference>
<keyword evidence="3" id="KW-0804">Transcription</keyword>
<gene>
    <name evidence="6" type="ORF">BSZ19_25985</name>
</gene>
<dbReference type="Gene3D" id="1.10.10.60">
    <property type="entry name" value="Homeodomain-like"/>
    <property type="match status" value="1"/>
</dbReference>
<feature type="domain" description="HTH araC/xylS-type" evidence="5">
    <location>
        <begin position="227"/>
        <end position="325"/>
    </location>
</feature>
<evidence type="ECO:0000313" key="6">
    <source>
        <dbReference type="EMBL" id="OSJ30002.1"/>
    </source>
</evidence>
<dbReference type="GO" id="GO:0043565">
    <property type="term" value="F:sequence-specific DNA binding"/>
    <property type="evidence" value="ECO:0007669"/>
    <property type="project" value="InterPro"/>
</dbReference>
<dbReference type="PANTHER" id="PTHR46796">
    <property type="entry name" value="HTH-TYPE TRANSCRIPTIONAL ACTIVATOR RHAS-RELATED"/>
    <property type="match status" value="1"/>
</dbReference>
<dbReference type="InterPro" id="IPR032783">
    <property type="entry name" value="AraC_lig"/>
</dbReference>
<proteinExistence type="predicted"/>
<keyword evidence="1" id="KW-0805">Transcription regulation</keyword>
<name>A0A1Y2JJX8_BRAJP</name>
<comment type="caution">
    <text evidence="6">The sequence shown here is derived from an EMBL/GenBank/DDBJ whole genome shotgun (WGS) entry which is preliminary data.</text>
</comment>
<dbReference type="SUPFAM" id="SSF46689">
    <property type="entry name" value="Homeodomain-like"/>
    <property type="match status" value="2"/>
</dbReference>
<evidence type="ECO:0000256" key="3">
    <source>
        <dbReference type="ARBA" id="ARBA00023163"/>
    </source>
</evidence>
<evidence type="ECO:0000313" key="7">
    <source>
        <dbReference type="Proteomes" id="UP000193335"/>
    </source>
</evidence>